<reference evidence="1" key="1">
    <citation type="submission" date="2014-11" db="EMBL/GenBank/DDBJ databases">
        <authorList>
            <person name="Amaro Gonzalez C."/>
        </authorList>
    </citation>
    <scope>NUCLEOTIDE SEQUENCE</scope>
</reference>
<sequence length="62" mass="7245">MFPTEHRLQQNLALLQEYCLTRALAVNSKKTKIMIFCTKTRSQEIRQHYGSTRTRICLSTSV</sequence>
<protein>
    <submittedName>
        <fullName evidence="1">Uncharacterized protein</fullName>
    </submittedName>
</protein>
<accession>A0A0E9R493</accession>
<evidence type="ECO:0000313" key="1">
    <source>
        <dbReference type="EMBL" id="JAH23270.1"/>
    </source>
</evidence>
<reference evidence="1" key="2">
    <citation type="journal article" date="2015" name="Fish Shellfish Immunol.">
        <title>Early steps in the European eel (Anguilla anguilla)-Vibrio vulnificus interaction in the gills: Role of the RtxA13 toxin.</title>
        <authorList>
            <person name="Callol A."/>
            <person name="Pajuelo D."/>
            <person name="Ebbesson L."/>
            <person name="Teles M."/>
            <person name="MacKenzie S."/>
            <person name="Amaro C."/>
        </authorList>
    </citation>
    <scope>NUCLEOTIDE SEQUENCE</scope>
</reference>
<proteinExistence type="predicted"/>
<organism evidence="1">
    <name type="scientific">Anguilla anguilla</name>
    <name type="common">European freshwater eel</name>
    <name type="synonym">Muraena anguilla</name>
    <dbReference type="NCBI Taxonomy" id="7936"/>
    <lineage>
        <taxon>Eukaryota</taxon>
        <taxon>Metazoa</taxon>
        <taxon>Chordata</taxon>
        <taxon>Craniata</taxon>
        <taxon>Vertebrata</taxon>
        <taxon>Euteleostomi</taxon>
        <taxon>Actinopterygii</taxon>
        <taxon>Neopterygii</taxon>
        <taxon>Teleostei</taxon>
        <taxon>Anguilliformes</taxon>
        <taxon>Anguillidae</taxon>
        <taxon>Anguilla</taxon>
    </lineage>
</organism>
<name>A0A0E9R493_ANGAN</name>
<dbReference type="EMBL" id="GBXM01085307">
    <property type="protein sequence ID" value="JAH23270.1"/>
    <property type="molecule type" value="Transcribed_RNA"/>
</dbReference>
<dbReference type="AlphaFoldDB" id="A0A0E9R493"/>